<keyword evidence="3 6" id="KW-0566">Pantothenate biosynthesis</keyword>
<comment type="subcellular location">
    <subcellularLocation>
        <location evidence="6">Cytoplasm</location>
    </subcellularLocation>
</comment>
<dbReference type="PIRSF" id="PIRSF000388">
    <property type="entry name" value="Pantoate_hydroxy_MeTrfase"/>
    <property type="match status" value="1"/>
</dbReference>
<feature type="binding site" evidence="6">
    <location>
        <position position="45"/>
    </location>
    <ligand>
        <name>Mg(2+)</name>
        <dbReference type="ChEBI" id="CHEBI:18420"/>
    </ligand>
</feature>
<dbReference type="Proteomes" id="UP001168167">
    <property type="component" value="Unassembled WGS sequence"/>
</dbReference>
<dbReference type="NCBIfam" id="TIGR00222">
    <property type="entry name" value="panB"/>
    <property type="match status" value="1"/>
</dbReference>
<comment type="cofactor">
    <cofactor evidence="6">
        <name>Mg(2+)</name>
        <dbReference type="ChEBI" id="CHEBI:18420"/>
    </cofactor>
    <text evidence="6">Binds 1 Mg(2+) ion per subunit.</text>
</comment>
<keyword evidence="5 6" id="KW-0479">Metal-binding</keyword>
<sequence>MQHNAFSKFLKLKSAGEKIAVLTAYDATFAHLLTEAGADALLVGDSLGMVLQGAPDTLAVRLSDVAYHVRCVRSGAPDAVIIGDMPFGTFQISPERAFANAVKLMAAGASIIKIEGGLTMAPTVRFLTERGIPVCAHVGLLPQWVRAQGGYKVQGRGDTATAVREDALSMEQAGAVTMVLEMIPAVLAAELSTHLQPPTIGIGSGRDCDGQVLVLHDMLGLSAGARKRFVKNFMADAESVQDALIAYVQAVKNGDFPAAENAF</sequence>
<evidence type="ECO:0000256" key="4">
    <source>
        <dbReference type="ARBA" id="ARBA00022679"/>
    </source>
</evidence>
<evidence type="ECO:0000313" key="8">
    <source>
        <dbReference type="Proteomes" id="UP001168167"/>
    </source>
</evidence>
<name>A0ABT7QJV8_9GAMM</name>
<dbReference type="Gene3D" id="3.20.20.60">
    <property type="entry name" value="Phosphoenolpyruvate-binding domains"/>
    <property type="match status" value="1"/>
</dbReference>
<dbReference type="InterPro" id="IPR040442">
    <property type="entry name" value="Pyrv_kinase-like_dom_sf"/>
</dbReference>
<dbReference type="InterPro" id="IPR003700">
    <property type="entry name" value="Pantoate_hydroxy_MeTrfase"/>
</dbReference>
<reference evidence="7" key="2">
    <citation type="journal article" date="2023" name="Microbiome">
        <title>Synthase-selected sorting approach identifies a beta-lactone synthase in a nudibranch symbiotic bacterium.</title>
        <authorList>
            <person name="Dzunkova M."/>
            <person name="La Clair J.J."/>
            <person name="Tyml T."/>
            <person name="Doud D."/>
            <person name="Schulz F."/>
            <person name="Piquer-Esteban S."/>
            <person name="Porcel Sanchis D."/>
            <person name="Osborn A."/>
            <person name="Robinson D."/>
            <person name="Louie K.B."/>
            <person name="Bowen B.P."/>
            <person name="Bowers R.M."/>
            <person name="Lee J."/>
            <person name="Arnau V."/>
            <person name="Diaz-Villanueva W."/>
            <person name="Stepanauskas R."/>
            <person name="Gosliner T."/>
            <person name="Date S.V."/>
            <person name="Northen T.R."/>
            <person name="Cheng J.F."/>
            <person name="Burkart M.D."/>
            <person name="Woyke T."/>
        </authorList>
    </citation>
    <scope>NUCLEOTIDE SEQUENCE</scope>
    <source>
        <strain evidence="7">Df01</strain>
    </source>
</reference>
<evidence type="ECO:0000256" key="6">
    <source>
        <dbReference type="HAMAP-Rule" id="MF_00156"/>
    </source>
</evidence>
<dbReference type="GO" id="GO:0003864">
    <property type="term" value="F:3-methyl-2-oxobutanoate hydroxymethyltransferase activity"/>
    <property type="evidence" value="ECO:0007669"/>
    <property type="project" value="UniProtKB-EC"/>
</dbReference>
<dbReference type="PANTHER" id="PTHR20881:SF0">
    <property type="entry name" value="3-METHYL-2-OXOBUTANOATE HYDROXYMETHYLTRANSFERASE"/>
    <property type="match status" value="1"/>
</dbReference>
<dbReference type="HAMAP" id="MF_00156">
    <property type="entry name" value="PanB"/>
    <property type="match status" value="1"/>
</dbReference>
<evidence type="ECO:0000256" key="2">
    <source>
        <dbReference type="ARBA" id="ARBA00011424"/>
    </source>
</evidence>
<protein>
    <recommendedName>
        <fullName evidence="6">3-methyl-2-oxobutanoate hydroxymethyltransferase</fullName>
        <ecNumber evidence="6">2.1.2.11</ecNumber>
    </recommendedName>
    <alternativeName>
        <fullName evidence="6">Ketopantoate hydroxymethyltransferase</fullName>
        <shortName evidence="6">KPHMT</shortName>
    </alternativeName>
</protein>
<dbReference type="Pfam" id="PF02548">
    <property type="entry name" value="Pantoate_transf"/>
    <property type="match status" value="1"/>
</dbReference>
<accession>A0ABT7QJV8</accession>
<organism evidence="7 8">
    <name type="scientific">Candidatus Doriopsillibacter californiensis</name>
    <dbReference type="NCBI Taxonomy" id="2970740"/>
    <lineage>
        <taxon>Bacteria</taxon>
        <taxon>Pseudomonadati</taxon>
        <taxon>Pseudomonadota</taxon>
        <taxon>Gammaproteobacteria</taxon>
        <taxon>Candidatus Tethybacterales</taxon>
        <taxon>Candidatus Persebacteraceae</taxon>
        <taxon>Candidatus Doriopsillibacter</taxon>
    </lineage>
</organism>
<comment type="subunit">
    <text evidence="2 6">Homodecamer; pentamer of dimers.</text>
</comment>
<feature type="active site" description="Proton acceptor" evidence="6">
    <location>
        <position position="181"/>
    </location>
</feature>
<feature type="binding site" evidence="6">
    <location>
        <position position="84"/>
    </location>
    <ligand>
        <name>3-methyl-2-oxobutanoate</name>
        <dbReference type="ChEBI" id="CHEBI:11851"/>
    </ligand>
</feature>
<comment type="pathway">
    <text evidence="6">Cofactor biosynthesis; (R)-pantothenate biosynthesis; (R)-pantoate from 3-methyl-2-oxobutanoate: step 1/2.</text>
</comment>
<comment type="catalytic activity">
    <reaction evidence="6">
        <text>(6R)-5,10-methylene-5,6,7,8-tetrahydrofolate + 3-methyl-2-oxobutanoate + H2O = 2-dehydropantoate + (6S)-5,6,7,8-tetrahydrofolate</text>
        <dbReference type="Rhea" id="RHEA:11824"/>
        <dbReference type="ChEBI" id="CHEBI:11561"/>
        <dbReference type="ChEBI" id="CHEBI:11851"/>
        <dbReference type="ChEBI" id="CHEBI:15377"/>
        <dbReference type="ChEBI" id="CHEBI:15636"/>
        <dbReference type="ChEBI" id="CHEBI:57453"/>
        <dbReference type="EC" id="2.1.2.11"/>
    </reaction>
</comment>
<keyword evidence="6" id="KW-0460">Magnesium</keyword>
<feature type="binding site" evidence="6">
    <location>
        <begin position="45"/>
        <end position="46"/>
    </location>
    <ligand>
        <name>3-methyl-2-oxobutanoate</name>
        <dbReference type="ChEBI" id="CHEBI:11851"/>
    </ligand>
</feature>
<evidence type="ECO:0000256" key="5">
    <source>
        <dbReference type="ARBA" id="ARBA00022723"/>
    </source>
</evidence>
<comment type="function">
    <text evidence="6">Catalyzes the reversible reaction in which hydroxymethyl group from 5,10-methylenetetrahydrofolate is transferred onto alpha-ketoisovalerate to form ketopantoate.</text>
</comment>
<comment type="similarity">
    <text evidence="1 6">Belongs to the PanB family.</text>
</comment>
<dbReference type="NCBIfam" id="NF001452">
    <property type="entry name" value="PRK00311.1"/>
    <property type="match status" value="1"/>
</dbReference>
<dbReference type="InterPro" id="IPR015813">
    <property type="entry name" value="Pyrv/PenolPyrv_kinase-like_dom"/>
</dbReference>
<dbReference type="EC" id="2.1.2.11" evidence="6"/>
<keyword evidence="4 6" id="KW-0808">Transferase</keyword>
<reference evidence="7" key="1">
    <citation type="submission" date="2022-08" db="EMBL/GenBank/DDBJ databases">
        <authorList>
            <person name="Dzunkova M."/>
            <person name="La Clair J."/>
            <person name="Tyml T."/>
            <person name="Doud D."/>
            <person name="Schulz F."/>
            <person name="Piquer S."/>
            <person name="Porcel Sanchis D."/>
            <person name="Osborn A."/>
            <person name="Robinson D."/>
            <person name="Louie K.B."/>
            <person name="Bowen B.P."/>
            <person name="Bowers R."/>
            <person name="Lee J."/>
            <person name="Arnau Llombart V."/>
            <person name="Diaz Villanueva W."/>
            <person name="Gosliner T."/>
            <person name="Northen T."/>
            <person name="Cheng J.-F."/>
            <person name="Burkart M.D."/>
            <person name="Woyke T."/>
        </authorList>
    </citation>
    <scope>NUCLEOTIDE SEQUENCE</scope>
    <source>
        <strain evidence="7">Df01</strain>
    </source>
</reference>
<gene>
    <name evidence="6 7" type="primary">panB</name>
    <name evidence="7" type="ORF">NQX30_01045</name>
</gene>
<dbReference type="CDD" id="cd06557">
    <property type="entry name" value="KPHMT-like"/>
    <property type="match status" value="1"/>
</dbReference>
<evidence type="ECO:0000256" key="1">
    <source>
        <dbReference type="ARBA" id="ARBA00008676"/>
    </source>
</evidence>
<keyword evidence="6" id="KW-0963">Cytoplasm</keyword>
<evidence type="ECO:0000256" key="3">
    <source>
        <dbReference type="ARBA" id="ARBA00022655"/>
    </source>
</evidence>
<feature type="binding site" evidence="6">
    <location>
        <position position="113"/>
    </location>
    <ligand>
        <name>3-methyl-2-oxobutanoate</name>
        <dbReference type="ChEBI" id="CHEBI:11851"/>
    </ligand>
</feature>
<proteinExistence type="inferred from homology"/>
<comment type="caution">
    <text evidence="7">The sequence shown here is derived from an EMBL/GenBank/DDBJ whole genome shotgun (WGS) entry which is preliminary data.</text>
</comment>
<feature type="binding site" evidence="6">
    <location>
        <position position="84"/>
    </location>
    <ligand>
        <name>Mg(2+)</name>
        <dbReference type="ChEBI" id="CHEBI:18420"/>
    </ligand>
</feature>
<dbReference type="PANTHER" id="PTHR20881">
    <property type="entry name" value="3-METHYL-2-OXOBUTANOATE HYDROXYMETHYLTRANSFERASE"/>
    <property type="match status" value="1"/>
</dbReference>
<keyword evidence="8" id="KW-1185">Reference proteome</keyword>
<evidence type="ECO:0000313" key="7">
    <source>
        <dbReference type="EMBL" id="MDM5146974.1"/>
    </source>
</evidence>
<feature type="binding site" evidence="6">
    <location>
        <position position="115"/>
    </location>
    <ligand>
        <name>Mg(2+)</name>
        <dbReference type="ChEBI" id="CHEBI:18420"/>
    </ligand>
</feature>
<dbReference type="EMBL" id="JANQAO010000001">
    <property type="protein sequence ID" value="MDM5146974.1"/>
    <property type="molecule type" value="Genomic_DNA"/>
</dbReference>
<dbReference type="SUPFAM" id="SSF51621">
    <property type="entry name" value="Phosphoenolpyruvate/pyruvate domain"/>
    <property type="match status" value="1"/>
</dbReference>